<comment type="caution">
    <text evidence="2">The sequence shown here is derived from an EMBL/GenBank/DDBJ whole genome shotgun (WGS) entry which is preliminary data.</text>
</comment>
<name>A0A9D4RVP9_DREPO</name>
<evidence type="ECO:0000313" key="2">
    <source>
        <dbReference type="EMBL" id="KAH3883186.1"/>
    </source>
</evidence>
<sequence length="475" mass="53058">MFQSPQMPSLVSERHNSSLQNSYTGGSQSWSPGTVTCDCVPEARYFQETECGFNHTYYPRLDWDADALNSMCNTLNGYNQHQSAGLENDFLRKETFAVENSARTSLNQQDSFGIDVFNFLEELCKGRVGENTVTTRSNFHEDPQSQEMQSLHKATYTRPSAHVTLSPQYDDTTGATIVLVAGHNYPTDARSAAPACEHIDRAGLKKDDCLLLHEVTDRIIQEEKPDFTMTIERVDRDECCLERKRSIKSLPQMKSLKMETDGLLPSVHDTFLYGNAQASYCEFNNRLIPLTWENIDVSNLAMTKKTDHDDTLDCVGDGKSTYHELSSESSVANENITSRNITSSPTKAENYHTTAALPTQSRSRKAATSRLPSFSSSFCGSADAACSMNHVSDNTHTSGDILQGLFSHAGLHHFTEMDDIDTYDNSIDDLDILISNHLMSERERALSPEVPLMVEEAASQLMHICTTRPTTRQKV</sequence>
<organism evidence="2 3">
    <name type="scientific">Dreissena polymorpha</name>
    <name type="common">Zebra mussel</name>
    <name type="synonym">Mytilus polymorpha</name>
    <dbReference type="NCBI Taxonomy" id="45954"/>
    <lineage>
        <taxon>Eukaryota</taxon>
        <taxon>Metazoa</taxon>
        <taxon>Spiralia</taxon>
        <taxon>Lophotrochozoa</taxon>
        <taxon>Mollusca</taxon>
        <taxon>Bivalvia</taxon>
        <taxon>Autobranchia</taxon>
        <taxon>Heteroconchia</taxon>
        <taxon>Euheterodonta</taxon>
        <taxon>Imparidentia</taxon>
        <taxon>Neoheterodontei</taxon>
        <taxon>Myida</taxon>
        <taxon>Dreissenoidea</taxon>
        <taxon>Dreissenidae</taxon>
        <taxon>Dreissena</taxon>
    </lineage>
</organism>
<feature type="compositionally biased region" description="Polar residues" evidence="1">
    <location>
        <begin position="17"/>
        <end position="31"/>
    </location>
</feature>
<evidence type="ECO:0000256" key="1">
    <source>
        <dbReference type="SAM" id="MobiDB-lite"/>
    </source>
</evidence>
<gene>
    <name evidence="2" type="ORF">DPMN_007139</name>
</gene>
<feature type="region of interest" description="Disordered" evidence="1">
    <location>
        <begin position="1"/>
        <end position="31"/>
    </location>
</feature>
<accession>A0A9D4RVP9</accession>
<evidence type="ECO:0000313" key="3">
    <source>
        <dbReference type="Proteomes" id="UP000828390"/>
    </source>
</evidence>
<proteinExistence type="predicted"/>
<dbReference type="Proteomes" id="UP000828390">
    <property type="component" value="Unassembled WGS sequence"/>
</dbReference>
<reference evidence="2" key="2">
    <citation type="submission" date="2020-11" db="EMBL/GenBank/DDBJ databases">
        <authorList>
            <person name="McCartney M.A."/>
            <person name="Auch B."/>
            <person name="Kono T."/>
            <person name="Mallez S."/>
            <person name="Becker A."/>
            <person name="Gohl D.M."/>
            <person name="Silverstein K.A.T."/>
            <person name="Koren S."/>
            <person name="Bechman K.B."/>
            <person name="Herman A."/>
            <person name="Abrahante J.E."/>
            <person name="Garbe J."/>
        </authorList>
    </citation>
    <scope>NUCLEOTIDE SEQUENCE</scope>
    <source>
        <strain evidence="2">Duluth1</strain>
        <tissue evidence="2">Whole animal</tissue>
    </source>
</reference>
<reference evidence="2" key="1">
    <citation type="journal article" date="2019" name="bioRxiv">
        <title>The Genome of the Zebra Mussel, Dreissena polymorpha: A Resource for Invasive Species Research.</title>
        <authorList>
            <person name="McCartney M.A."/>
            <person name="Auch B."/>
            <person name="Kono T."/>
            <person name="Mallez S."/>
            <person name="Zhang Y."/>
            <person name="Obille A."/>
            <person name="Becker A."/>
            <person name="Abrahante J.E."/>
            <person name="Garbe J."/>
            <person name="Badalamenti J.P."/>
            <person name="Herman A."/>
            <person name="Mangelson H."/>
            <person name="Liachko I."/>
            <person name="Sullivan S."/>
            <person name="Sone E.D."/>
            <person name="Koren S."/>
            <person name="Silverstein K.A.T."/>
            <person name="Beckman K.B."/>
            <person name="Gohl D.M."/>
        </authorList>
    </citation>
    <scope>NUCLEOTIDE SEQUENCE</scope>
    <source>
        <strain evidence="2">Duluth1</strain>
        <tissue evidence="2">Whole animal</tissue>
    </source>
</reference>
<dbReference type="EMBL" id="JAIWYP010000001">
    <property type="protein sequence ID" value="KAH3883186.1"/>
    <property type="molecule type" value="Genomic_DNA"/>
</dbReference>
<protein>
    <submittedName>
        <fullName evidence="2">Uncharacterized protein</fullName>
    </submittedName>
</protein>
<dbReference type="AlphaFoldDB" id="A0A9D4RVP9"/>
<keyword evidence="3" id="KW-1185">Reference proteome</keyword>